<reference evidence="1 2" key="1">
    <citation type="journal article" date="2011" name="PLoS Genet.">
        <title>Azospirillum genomes reveal transition of bacteria from aquatic to terrestrial environments.</title>
        <authorList>
            <person name="Wisniewski-Dye F."/>
            <person name="Borziak K."/>
            <person name="Khalsa-Moyers G."/>
            <person name="Alexandre G."/>
            <person name="Sukharnikov L.O."/>
            <person name="Wuichet K."/>
            <person name="Hurst G.B."/>
            <person name="McDonald W.H."/>
            <person name="Robertson J.S."/>
            <person name="Barbe V."/>
            <person name="Calteau A."/>
            <person name="Rouy Z."/>
            <person name="Mangenot S."/>
            <person name="Prigent-Combaret C."/>
            <person name="Normand P."/>
            <person name="Boyer M."/>
            <person name="Siguier P."/>
            <person name="Dessaux Y."/>
            <person name="Elmerich C."/>
            <person name="Condemine G."/>
            <person name="Krishnen G."/>
            <person name="Kennedy I."/>
            <person name="Paterson A.H."/>
            <person name="Gonzalez V."/>
            <person name="Mavingui P."/>
            <person name="Zhulin I.B."/>
        </authorList>
    </citation>
    <scope>NUCLEOTIDE SEQUENCE [LARGE SCALE GENOMIC DNA]</scope>
    <source>
        <strain evidence="1 2">Sp245</strain>
    </source>
</reference>
<gene>
    <name evidence="1" type="ORF">AZOBR_p210199</name>
</gene>
<name>A0A9P1JX51_9PROT</name>
<dbReference type="Proteomes" id="UP000007319">
    <property type="component" value="Plasmid AZOBR_p2"/>
</dbReference>
<accession>A0A9P1JX51</accession>
<dbReference type="AlphaFoldDB" id="A0A9P1JX51"/>
<keyword evidence="2" id="KW-1185">Reference proteome</keyword>
<geneLocation type="plasmid" evidence="1 2">
    <name>AZOBR_p2</name>
</geneLocation>
<evidence type="ECO:0000313" key="1">
    <source>
        <dbReference type="EMBL" id="CCD01535.1"/>
    </source>
</evidence>
<organism evidence="1 2">
    <name type="scientific">Azospirillum baldaniorum</name>
    <dbReference type="NCBI Taxonomy" id="1064539"/>
    <lineage>
        <taxon>Bacteria</taxon>
        <taxon>Pseudomonadati</taxon>
        <taxon>Pseudomonadota</taxon>
        <taxon>Alphaproteobacteria</taxon>
        <taxon>Rhodospirillales</taxon>
        <taxon>Azospirillaceae</taxon>
        <taxon>Azospirillum</taxon>
    </lineage>
</organism>
<evidence type="ECO:0000313" key="2">
    <source>
        <dbReference type="Proteomes" id="UP000007319"/>
    </source>
</evidence>
<keyword evidence="1" id="KW-0614">Plasmid</keyword>
<protein>
    <submittedName>
        <fullName evidence="1">Uncharacterized protein</fullName>
    </submittedName>
</protein>
<proteinExistence type="predicted"/>
<sequence length="33" mass="3877">MRPPRRPQCPLGSLTYAKPLRYKTELHRVPRSA</sequence>
<dbReference type="EMBL" id="HE577329">
    <property type="protein sequence ID" value="CCD01535.1"/>
    <property type="molecule type" value="Genomic_DNA"/>
</dbReference>
<dbReference type="KEGG" id="abs:AZOBR_p210199"/>